<comment type="caution">
    <text evidence="7">The sequence shown here is derived from an EMBL/GenBank/DDBJ whole genome shotgun (WGS) entry which is preliminary data.</text>
</comment>
<dbReference type="PANTHER" id="PTHR12241:SF154">
    <property type="entry name" value="TUBULIN POLYGLUTAMYLASE TTLL11"/>
    <property type="match status" value="1"/>
</dbReference>
<dbReference type="PROSITE" id="PS50975">
    <property type="entry name" value="ATP_GRASP"/>
    <property type="match status" value="1"/>
</dbReference>
<protein>
    <submittedName>
        <fullName evidence="7">Positive regulation of cilium movement</fullName>
    </submittedName>
</protein>
<keyword evidence="3 4" id="KW-0067">ATP-binding</keyword>
<evidence type="ECO:0000256" key="1">
    <source>
        <dbReference type="ARBA" id="ARBA00022598"/>
    </source>
</evidence>
<keyword evidence="8" id="KW-1185">Reference proteome</keyword>
<dbReference type="EMBL" id="JAPFFF010000011">
    <property type="protein sequence ID" value="KAK8878402.1"/>
    <property type="molecule type" value="Genomic_DNA"/>
</dbReference>
<proteinExistence type="predicted"/>
<evidence type="ECO:0000313" key="8">
    <source>
        <dbReference type="Proteomes" id="UP001470230"/>
    </source>
</evidence>
<reference evidence="7 8" key="1">
    <citation type="submission" date="2024-04" db="EMBL/GenBank/DDBJ databases">
        <title>Tritrichomonas musculus Genome.</title>
        <authorList>
            <person name="Alves-Ferreira E."/>
            <person name="Grigg M."/>
            <person name="Lorenzi H."/>
            <person name="Galac M."/>
        </authorList>
    </citation>
    <scope>NUCLEOTIDE SEQUENCE [LARGE SCALE GENOMIC DNA]</scope>
    <source>
        <strain evidence="7 8">EAF2021</strain>
    </source>
</reference>
<dbReference type="PROSITE" id="PS51221">
    <property type="entry name" value="TTL"/>
    <property type="match status" value="1"/>
</dbReference>
<feature type="region of interest" description="Disordered" evidence="5">
    <location>
        <begin position="115"/>
        <end position="166"/>
    </location>
</feature>
<dbReference type="Pfam" id="PF03133">
    <property type="entry name" value="TTL"/>
    <property type="match status" value="1"/>
</dbReference>
<evidence type="ECO:0000256" key="2">
    <source>
        <dbReference type="ARBA" id="ARBA00022741"/>
    </source>
</evidence>
<feature type="compositionally biased region" description="Basic and acidic residues" evidence="5">
    <location>
        <begin position="125"/>
        <end position="139"/>
    </location>
</feature>
<dbReference type="InterPro" id="IPR004344">
    <property type="entry name" value="TTL/TTLL_fam"/>
</dbReference>
<accession>A0ABR2JL65</accession>
<evidence type="ECO:0000259" key="6">
    <source>
        <dbReference type="PROSITE" id="PS50975"/>
    </source>
</evidence>
<dbReference type="PANTHER" id="PTHR12241">
    <property type="entry name" value="TUBULIN POLYGLUTAMYLASE"/>
    <property type="match status" value="1"/>
</dbReference>
<feature type="domain" description="ATP-grasp" evidence="6">
    <location>
        <begin position="373"/>
        <end position="421"/>
    </location>
</feature>
<sequence>MECNSDMIQFSTVKEAMFDAGITLTTKDVTSLLLWRDLLSPIIKYNKIRPWQIINRIPYSNILCLKTPLSIILKESQSLFPSFYDFIPETFILPDEFELFEKELIRIKREAEKKALSKSTSQPEETEKSDEPSEIESTHSLDNIRPNNDSKNYPLNGRSNSWSAKDDSKAKCDIETEVEFFVKPSNGSLGNGIKIIQTGELFDLNSFHNSFCGKSRSTDNQPQFTAVAQKYIRSHLIENTKFDLRIYVLVSSVEPFEIFVYRDGLARFCSMKSNCNSIFARITNVTMNKRSFFYKEPDQISRLISDVFDENFTEEQQQKIWSEIDNLIVLTLFSSHRYLLKGVDQFLPNYYRFESDDVKYRKSKYFYSKCFQIFGFDILLRENDLKPFLIEVNYRPSLDFLRNCERRMKVEMIRDAIRIAAPYRSFQDLVKARKWSWSLTLWEEELNSHQELFEKAYQLKKSAICESKYVRIWPFKSREIKENPEKYQSYVRILEKLDELPIGQQIVRI</sequence>
<keyword evidence="2 4" id="KW-0547">Nucleotide-binding</keyword>
<evidence type="ECO:0000256" key="3">
    <source>
        <dbReference type="ARBA" id="ARBA00022840"/>
    </source>
</evidence>
<evidence type="ECO:0000256" key="5">
    <source>
        <dbReference type="SAM" id="MobiDB-lite"/>
    </source>
</evidence>
<dbReference type="Gene3D" id="3.30.470.20">
    <property type="entry name" value="ATP-grasp fold, B domain"/>
    <property type="match status" value="1"/>
</dbReference>
<dbReference type="Proteomes" id="UP001470230">
    <property type="component" value="Unassembled WGS sequence"/>
</dbReference>
<keyword evidence="1" id="KW-0436">Ligase</keyword>
<organism evidence="7 8">
    <name type="scientific">Tritrichomonas musculus</name>
    <dbReference type="NCBI Taxonomy" id="1915356"/>
    <lineage>
        <taxon>Eukaryota</taxon>
        <taxon>Metamonada</taxon>
        <taxon>Parabasalia</taxon>
        <taxon>Tritrichomonadida</taxon>
        <taxon>Tritrichomonadidae</taxon>
        <taxon>Tritrichomonas</taxon>
    </lineage>
</organism>
<name>A0ABR2JL65_9EUKA</name>
<dbReference type="InterPro" id="IPR011761">
    <property type="entry name" value="ATP-grasp"/>
</dbReference>
<gene>
    <name evidence="7" type="ORF">M9Y10_005173</name>
</gene>
<evidence type="ECO:0000313" key="7">
    <source>
        <dbReference type="EMBL" id="KAK8878402.1"/>
    </source>
</evidence>
<feature type="compositionally biased region" description="Polar residues" evidence="5">
    <location>
        <begin position="140"/>
        <end position="163"/>
    </location>
</feature>
<dbReference type="SUPFAM" id="SSF56059">
    <property type="entry name" value="Glutathione synthetase ATP-binding domain-like"/>
    <property type="match status" value="1"/>
</dbReference>
<evidence type="ECO:0000256" key="4">
    <source>
        <dbReference type="PROSITE-ProRule" id="PRU00409"/>
    </source>
</evidence>